<evidence type="ECO:0000313" key="2">
    <source>
        <dbReference type="EMBL" id="KXT03417.1"/>
    </source>
</evidence>
<feature type="transmembrane region" description="Helical" evidence="1">
    <location>
        <begin position="770"/>
        <end position="794"/>
    </location>
</feature>
<proteinExistence type="predicted"/>
<dbReference type="PANTHER" id="PTHR37544">
    <property type="entry name" value="SPRAY-RELATED"/>
    <property type="match status" value="1"/>
</dbReference>
<comment type="caution">
    <text evidence="2">The sequence shown here is derived from an EMBL/GenBank/DDBJ whole genome shotgun (WGS) entry which is preliminary data.</text>
</comment>
<feature type="transmembrane region" description="Helical" evidence="1">
    <location>
        <begin position="50"/>
        <end position="72"/>
    </location>
</feature>
<feature type="transmembrane region" description="Helical" evidence="1">
    <location>
        <begin position="708"/>
        <end position="731"/>
    </location>
</feature>
<keyword evidence="1" id="KW-0812">Transmembrane</keyword>
<dbReference type="Pfam" id="PF11915">
    <property type="entry name" value="DUF3433"/>
    <property type="match status" value="2"/>
</dbReference>
<dbReference type="AlphaFoldDB" id="A0A139HM16"/>
<evidence type="ECO:0000313" key="3">
    <source>
        <dbReference type="Proteomes" id="UP000070133"/>
    </source>
</evidence>
<evidence type="ECO:0000256" key="1">
    <source>
        <dbReference type="SAM" id="Phobius"/>
    </source>
</evidence>
<dbReference type="EMBL" id="LFZN01000030">
    <property type="protein sequence ID" value="KXT03417.1"/>
    <property type="molecule type" value="Genomic_DNA"/>
</dbReference>
<dbReference type="OrthoDB" id="3248909at2759"/>
<keyword evidence="1" id="KW-0472">Membrane</keyword>
<feature type="transmembrane region" description="Helical" evidence="1">
    <location>
        <begin position="92"/>
        <end position="113"/>
    </location>
</feature>
<keyword evidence="1" id="KW-1133">Transmembrane helix</keyword>
<feature type="transmembrane region" description="Helical" evidence="1">
    <location>
        <begin position="672"/>
        <end position="696"/>
    </location>
</feature>
<accession>A0A139HM16</accession>
<protein>
    <submittedName>
        <fullName evidence="2">Uncharacterized protein</fullName>
    </submittedName>
</protein>
<feature type="transmembrane region" description="Helical" evidence="1">
    <location>
        <begin position="544"/>
        <end position="563"/>
    </location>
</feature>
<keyword evidence="3" id="KW-1185">Reference proteome</keyword>
<sequence length="1261" mass="141456">MPAARPSWTVKALPPTPQDPFLQAPPLLEKEVLDSYEPQPWRPITFRRRFLLVMLCLTAILILIIVILAVVSSRNGGLLFDDNINNLPLRRSFWYLYLPTLISVLYSFLWTWVDLDIKRLEPFFQLSRPQGARADDSILLSYPLEFLVTVPVSAFKRKHWTVLTGSVIIIMIFWGLTPMQAGIFAVQRVTITKETFGLRSTSYIPLSRQGNLSSEYSQSVYNIAWMNETLPPFMTKEYVLSAFGPQRNTGQFPTGSNFTGKTTMYSVDVSCEPARLYNSSGFGSCSTDGRCEVYGNGRGCEIRAPGYRPFGGKDTSKPFDSFYSGYQSDMNYYWGSQDWGEPNYFPHCDSRFSHLFFVRWSKSTLATILYKKLDTPFLYNRQQALNDTSLFCNATYYQQLVKATIDLASQAVVETHPLAEKEALPADLFNVSSFELGMARSVVPTEIRGQYPTTDFPSSKQLLIDMPLNLYYLPTPAQFAIAAFNRPAEEYLAPEILQHSYQSAYRLFFSRQLVEVLNPRLDEATTAPASFSYATEAVVVVPEFAYVALAILCIIFISTIWLLTRICARPNRLQNDPATLQSLMCLLAGDEKTASTFSSLDNAGSKSLNRNLKDVNFALQKTETPAGNSCRLRISAPEHETLQDRLDVSTGNDTSQRDASSDRGVRPFEMKLVIGAIFIFLQLAALIIFFVLFIKAKKNRGRQLVENYLPIAFATLVEPFWLVLNRLLGLLQPFEELRKGRVHAKKAVNLDYSSLPPQLLVIRALRAKHFVLVLVCAMVLLANILAVALSGLMYEGTEVLDKRTILPALRRPSLLQLNGTGPPFNINLDFNWDGQTTGEPFYRLMSNLTAGTPFPPWADVEAAYLPLDLGGMNASARAHFDATGFGASLSCRQLEPSGKERYDLGVHNGAASLNITVTLTNQTGNSVKCTNFDNWAHLAQNLGDDDFNVIYGAQPGRQALEFNAQLSSFPTNKQTDLFCRQHILAGWMRADLRAKPGNASQLEVVDKNETIILCKPSIKQYSRALTVDSTGRVQSSIPLDRDGPLILNDTSLEVQSLISQANTFLTNSNSTWHNDSFPSDYNNYFIKQALGQTTFLNPEESVPLASHAASEWTKIYRILFALLIATNFDFLFENSNTTDPLHEVLVSIPETRILFSTPAFLVTQLILILYVITTIFFYGRRPWRVLPRLPSTVASNIAFFAASRALRDMSEMEGSGQDVKIATSSWLWSYGTFYGSDGQRHIGVEREVFVQVPKRNALPEK</sequence>
<gene>
    <name evidence="2" type="ORF">AC578_1570</name>
</gene>
<feature type="transmembrane region" description="Helical" evidence="1">
    <location>
        <begin position="160"/>
        <end position="177"/>
    </location>
</feature>
<organism evidence="2 3">
    <name type="scientific">Pseudocercospora eumusae</name>
    <dbReference type="NCBI Taxonomy" id="321146"/>
    <lineage>
        <taxon>Eukaryota</taxon>
        <taxon>Fungi</taxon>
        <taxon>Dikarya</taxon>
        <taxon>Ascomycota</taxon>
        <taxon>Pezizomycotina</taxon>
        <taxon>Dothideomycetes</taxon>
        <taxon>Dothideomycetidae</taxon>
        <taxon>Mycosphaerellales</taxon>
        <taxon>Mycosphaerellaceae</taxon>
        <taxon>Pseudocercospora</taxon>
    </lineage>
</organism>
<name>A0A139HM16_9PEZI</name>
<dbReference type="Proteomes" id="UP000070133">
    <property type="component" value="Unassembled WGS sequence"/>
</dbReference>
<feature type="transmembrane region" description="Helical" evidence="1">
    <location>
        <begin position="1159"/>
        <end position="1179"/>
    </location>
</feature>
<dbReference type="PANTHER" id="PTHR37544:SF3">
    <property type="entry name" value="SPRAY"/>
    <property type="match status" value="1"/>
</dbReference>
<reference evidence="2 3" key="1">
    <citation type="submission" date="2015-07" db="EMBL/GenBank/DDBJ databases">
        <title>Comparative genomics of the Sigatoka disease complex on banana suggests a link between parallel evolutionary changes in Pseudocercospora fijiensis and Pseudocercospora eumusae and increased virulence on the banana host.</title>
        <authorList>
            <person name="Chang T.-C."/>
            <person name="Salvucci A."/>
            <person name="Crous P.W."/>
            <person name="Stergiopoulos I."/>
        </authorList>
    </citation>
    <scope>NUCLEOTIDE SEQUENCE [LARGE SCALE GENOMIC DNA]</scope>
    <source>
        <strain evidence="2 3">CBS 114824</strain>
    </source>
</reference>
<dbReference type="InterPro" id="IPR021840">
    <property type="entry name" value="DUF3433"/>
</dbReference>